<evidence type="ECO:0000313" key="11">
    <source>
        <dbReference type="EMBL" id="GAA0969698.1"/>
    </source>
</evidence>
<name>A0ABN1S113_9ACTN</name>
<evidence type="ECO:0000256" key="8">
    <source>
        <dbReference type="SAM" id="MobiDB-lite"/>
    </source>
</evidence>
<dbReference type="Pfam" id="PF00069">
    <property type="entry name" value="Pkinase"/>
    <property type="match status" value="1"/>
</dbReference>
<dbReference type="PANTHER" id="PTHR43289">
    <property type="entry name" value="MITOGEN-ACTIVATED PROTEIN KINASE KINASE KINASE 20-RELATED"/>
    <property type="match status" value="1"/>
</dbReference>
<dbReference type="EMBL" id="BAAAHH010000067">
    <property type="protein sequence ID" value="GAA0969698.1"/>
    <property type="molecule type" value="Genomic_DNA"/>
</dbReference>
<keyword evidence="9" id="KW-0472">Membrane</keyword>
<dbReference type="InterPro" id="IPR000719">
    <property type="entry name" value="Prot_kinase_dom"/>
</dbReference>
<feature type="region of interest" description="Disordered" evidence="8">
    <location>
        <begin position="268"/>
        <end position="331"/>
    </location>
</feature>
<dbReference type="SUPFAM" id="SSF56112">
    <property type="entry name" value="Protein kinase-like (PK-like)"/>
    <property type="match status" value="1"/>
</dbReference>
<feature type="binding site" evidence="7">
    <location>
        <position position="38"/>
    </location>
    <ligand>
        <name>ATP</name>
        <dbReference type="ChEBI" id="CHEBI:30616"/>
    </ligand>
</feature>
<evidence type="ECO:0000256" key="7">
    <source>
        <dbReference type="PROSITE-ProRule" id="PRU10141"/>
    </source>
</evidence>
<evidence type="ECO:0000256" key="5">
    <source>
        <dbReference type="ARBA" id="ARBA00022777"/>
    </source>
</evidence>
<reference evidence="11 12" key="1">
    <citation type="journal article" date="2019" name="Int. J. Syst. Evol. Microbiol.">
        <title>The Global Catalogue of Microorganisms (GCM) 10K type strain sequencing project: providing services to taxonomists for standard genome sequencing and annotation.</title>
        <authorList>
            <consortium name="The Broad Institute Genomics Platform"/>
            <consortium name="The Broad Institute Genome Sequencing Center for Infectious Disease"/>
            <person name="Wu L."/>
            <person name="Ma J."/>
        </authorList>
    </citation>
    <scope>NUCLEOTIDE SEQUENCE [LARGE SCALE GENOMIC DNA]</scope>
    <source>
        <strain evidence="11 12">JCM 10696</strain>
    </source>
</reference>
<sequence length="698" mass="74824">MTRELAGRYRLDALLGRGGMGEVWRGVDLLLRRPVAVKIISAGFDAEPELSARLRREALAAAAVHHPGVTTVFDAGDEDGRPYIIMELLAGRDLDAVLRDHPSGLPVREVVQIARQAVSALDAAHSRGIVHRDLKPANLMLLDDGTVKICDFGISRIADATSGMTVTGQIIGTPAYMAPEQYSGLPSTTHTDLYALGCTLYALLTGAPPFSAAEHLVALMRRHLDEPPPQLPPAIPAGLRDFVTGLLAKDPADRPTDTTAVLDRLAALDEPPAGSTPPTDPVPNAARRPEPSAEQAVPPTSPPLAAPPVTRSPQPSTTLLDDRAVPSARPTGPVIHRSAAVPVIAMVTVAAVLAVLLMIFDGGDGSPAPAAPTFQPLQTFHLGYEAEEFAFSGDGDLLATRSLDMHDREIDVWDVGSGKVKHTLKTPDSSSGLEFSSDGRFLATKDGSARLWDSATGKLLWSLPGRLTRFWGFSSDGRTALTMNLAERSLSYHVLELRETETGRVRIRLAGTYKWLRSVAFSGDGRSVVGTGDSSILSWDVLTGESTVLGQTLKNMVVSPTGRSAVISDYISGALCKPDGTEILSLPNEKFSYSPDGRFLINSEAEAFFVRDADTGTEIRRIPTQSGHRHHLFSPDSRILVDDGALRSRLRLWNMEDQTLIAELPLGGSVRHMAFSSDSGLLASTNNKGGVQIWKTRG</sequence>
<comment type="caution">
    <text evidence="11">The sequence shown here is derived from an EMBL/GenBank/DDBJ whole genome shotgun (WGS) entry which is preliminary data.</text>
</comment>
<dbReference type="PANTHER" id="PTHR43289:SF6">
    <property type="entry name" value="SERINE_THREONINE-PROTEIN KINASE NEKL-3"/>
    <property type="match status" value="1"/>
</dbReference>
<keyword evidence="4 7" id="KW-0547">Nucleotide-binding</keyword>
<evidence type="ECO:0000256" key="9">
    <source>
        <dbReference type="SAM" id="Phobius"/>
    </source>
</evidence>
<dbReference type="CDD" id="cd14014">
    <property type="entry name" value="STKc_PknB_like"/>
    <property type="match status" value="1"/>
</dbReference>
<dbReference type="InterPro" id="IPR008271">
    <property type="entry name" value="Ser/Thr_kinase_AS"/>
</dbReference>
<dbReference type="PROSITE" id="PS00107">
    <property type="entry name" value="PROTEIN_KINASE_ATP"/>
    <property type="match status" value="1"/>
</dbReference>
<evidence type="ECO:0000259" key="10">
    <source>
        <dbReference type="PROSITE" id="PS50011"/>
    </source>
</evidence>
<keyword evidence="3" id="KW-0808">Transferase</keyword>
<keyword evidence="9" id="KW-1133">Transmembrane helix</keyword>
<dbReference type="Gene3D" id="2.130.10.10">
    <property type="entry name" value="YVTN repeat-like/Quinoprotein amine dehydrogenase"/>
    <property type="match status" value="3"/>
</dbReference>
<keyword evidence="9" id="KW-0812">Transmembrane</keyword>
<keyword evidence="12" id="KW-1185">Reference proteome</keyword>
<keyword evidence="6 7" id="KW-0067">ATP-binding</keyword>
<dbReference type="SUPFAM" id="SSF50969">
    <property type="entry name" value="YVTN repeat-like/Quinoprotein amine dehydrogenase"/>
    <property type="match status" value="1"/>
</dbReference>
<dbReference type="RefSeq" id="WP_344247615.1">
    <property type="nucleotide sequence ID" value="NZ_BAAAHH010000067.1"/>
</dbReference>
<organism evidence="11 12">
    <name type="scientific">Actinocorallia libanotica</name>
    <dbReference type="NCBI Taxonomy" id="46162"/>
    <lineage>
        <taxon>Bacteria</taxon>
        <taxon>Bacillati</taxon>
        <taxon>Actinomycetota</taxon>
        <taxon>Actinomycetes</taxon>
        <taxon>Streptosporangiales</taxon>
        <taxon>Thermomonosporaceae</taxon>
        <taxon>Actinocorallia</taxon>
    </lineage>
</organism>
<dbReference type="Proteomes" id="UP001500665">
    <property type="component" value="Unassembled WGS sequence"/>
</dbReference>
<keyword evidence="2" id="KW-0723">Serine/threonine-protein kinase</keyword>
<dbReference type="InterPro" id="IPR015943">
    <property type="entry name" value="WD40/YVTN_repeat-like_dom_sf"/>
</dbReference>
<dbReference type="InterPro" id="IPR017441">
    <property type="entry name" value="Protein_kinase_ATP_BS"/>
</dbReference>
<evidence type="ECO:0000256" key="6">
    <source>
        <dbReference type="ARBA" id="ARBA00022840"/>
    </source>
</evidence>
<dbReference type="Pfam" id="PF00400">
    <property type="entry name" value="WD40"/>
    <property type="match status" value="1"/>
</dbReference>
<proteinExistence type="predicted"/>
<feature type="transmembrane region" description="Helical" evidence="9">
    <location>
        <begin position="339"/>
        <end position="360"/>
    </location>
</feature>
<accession>A0ABN1S113</accession>
<dbReference type="PROSITE" id="PS50011">
    <property type="entry name" value="PROTEIN_KINASE_DOM"/>
    <property type="match status" value="1"/>
</dbReference>
<evidence type="ECO:0000256" key="2">
    <source>
        <dbReference type="ARBA" id="ARBA00022527"/>
    </source>
</evidence>
<dbReference type="InterPro" id="IPR001680">
    <property type="entry name" value="WD40_rpt"/>
</dbReference>
<dbReference type="SMART" id="SM00320">
    <property type="entry name" value="WD40"/>
    <property type="match status" value="4"/>
</dbReference>
<keyword evidence="5" id="KW-0418">Kinase</keyword>
<dbReference type="InterPro" id="IPR011009">
    <property type="entry name" value="Kinase-like_dom_sf"/>
</dbReference>
<dbReference type="PROSITE" id="PS00108">
    <property type="entry name" value="PROTEIN_KINASE_ST"/>
    <property type="match status" value="1"/>
</dbReference>
<evidence type="ECO:0000313" key="12">
    <source>
        <dbReference type="Proteomes" id="UP001500665"/>
    </source>
</evidence>
<evidence type="ECO:0000256" key="1">
    <source>
        <dbReference type="ARBA" id="ARBA00012513"/>
    </source>
</evidence>
<dbReference type="Gene3D" id="1.10.510.10">
    <property type="entry name" value="Transferase(Phosphotransferase) domain 1"/>
    <property type="match status" value="1"/>
</dbReference>
<feature type="domain" description="Protein kinase" evidence="10">
    <location>
        <begin position="9"/>
        <end position="268"/>
    </location>
</feature>
<dbReference type="Gene3D" id="3.30.200.20">
    <property type="entry name" value="Phosphorylase Kinase, domain 1"/>
    <property type="match status" value="1"/>
</dbReference>
<gene>
    <name evidence="11" type="ORF">GCM10009550_76690</name>
</gene>
<dbReference type="InterPro" id="IPR011044">
    <property type="entry name" value="Quino_amine_DH_bsu"/>
</dbReference>
<evidence type="ECO:0000256" key="4">
    <source>
        <dbReference type="ARBA" id="ARBA00022741"/>
    </source>
</evidence>
<evidence type="ECO:0000256" key="3">
    <source>
        <dbReference type="ARBA" id="ARBA00022679"/>
    </source>
</evidence>
<dbReference type="SMART" id="SM00220">
    <property type="entry name" value="S_TKc"/>
    <property type="match status" value="1"/>
</dbReference>
<dbReference type="EC" id="2.7.11.1" evidence="1"/>
<protein>
    <recommendedName>
        <fullName evidence="1">non-specific serine/threonine protein kinase</fullName>
        <ecNumber evidence="1">2.7.11.1</ecNumber>
    </recommendedName>
</protein>